<evidence type="ECO:0000313" key="10">
    <source>
        <dbReference type="Proteomes" id="UP000563349"/>
    </source>
</evidence>
<dbReference type="EMBL" id="JACBYG010000056">
    <property type="protein sequence ID" value="NYS49382.1"/>
    <property type="molecule type" value="Genomic_DNA"/>
</dbReference>
<dbReference type="SUPFAM" id="SSF52540">
    <property type="entry name" value="P-loop containing nucleoside triphosphate hydrolases"/>
    <property type="match status" value="1"/>
</dbReference>
<dbReference type="FunFam" id="3.30.1510.10:FF:000001">
    <property type="entry name" value="Formate--tetrahydrofolate ligase"/>
    <property type="match status" value="1"/>
</dbReference>
<evidence type="ECO:0000256" key="8">
    <source>
        <dbReference type="HAMAP-Rule" id="MF_01543"/>
    </source>
</evidence>
<dbReference type="RefSeq" id="WP_179923966.1">
    <property type="nucleotide sequence ID" value="NZ_CP128228.1"/>
</dbReference>
<keyword evidence="10" id="KW-1185">Reference proteome</keyword>
<dbReference type="FunFam" id="3.10.410.10:FF:000001">
    <property type="entry name" value="Putative formate--tetrahydrofolate ligase"/>
    <property type="match status" value="1"/>
</dbReference>
<dbReference type="PROSITE" id="PS00721">
    <property type="entry name" value="FTHFS_1"/>
    <property type="match status" value="1"/>
</dbReference>
<comment type="similarity">
    <text evidence="7 8">Belongs to the formate--tetrahydrofolate ligase family.</text>
</comment>
<dbReference type="UniPathway" id="UPA00193"/>
<evidence type="ECO:0000256" key="3">
    <source>
        <dbReference type="ARBA" id="ARBA00022598"/>
    </source>
</evidence>
<organism evidence="9 10">
    <name type="scientific">Streptococcus danieliae</name>
    <dbReference type="NCBI Taxonomy" id="747656"/>
    <lineage>
        <taxon>Bacteria</taxon>
        <taxon>Bacillati</taxon>
        <taxon>Bacillota</taxon>
        <taxon>Bacilli</taxon>
        <taxon>Lactobacillales</taxon>
        <taxon>Streptococcaceae</taxon>
        <taxon>Streptococcus</taxon>
    </lineage>
</organism>
<keyword evidence="3 8" id="KW-0436">Ligase</keyword>
<keyword evidence="2 8" id="KW-0554">One-carbon metabolism</keyword>
<dbReference type="InterPro" id="IPR000559">
    <property type="entry name" value="Formate_THF_ligase"/>
</dbReference>
<dbReference type="GO" id="GO:0035999">
    <property type="term" value="P:tetrahydrofolate interconversion"/>
    <property type="evidence" value="ECO:0007669"/>
    <property type="project" value="UniProtKB-UniRule"/>
</dbReference>
<dbReference type="EC" id="6.3.4.3" evidence="8"/>
<keyword evidence="4 8" id="KW-0547">Nucleotide-binding</keyword>
<evidence type="ECO:0000256" key="6">
    <source>
        <dbReference type="ARBA" id="ARBA00049033"/>
    </source>
</evidence>
<dbReference type="Proteomes" id="UP000563349">
    <property type="component" value="Unassembled WGS sequence"/>
</dbReference>
<evidence type="ECO:0000313" key="9">
    <source>
        <dbReference type="EMBL" id="NYS49382.1"/>
    </source>
</evidence>
<dbReference type="GO" id="GO:0005524">
    <property type="term" value="F:ATP binding"/>
    <property type="evidence" value="ECO:0007669"/>
    <property type="project" value="UniProtKB-UniRule"/>
</dbReference>
<gene>
    <name evidence="8" type="primary">fhs</name>
    <name evidence="9" type="ORF">HZY93_05295</name>
</gene>
<dbReference type="AlphaFoldDB" id="A0A7Z0LDJ4"/>
<proteinExistence type="inferred from homology"/>
<comment type="pathway">
    <text evidence="1 8">One-carbon metabolism; tetrahydrofolate interconversion.</text>
</comment>
<sequence>METDIQIAQGSSLKPIVEIAAALGLSEDAIEQYGPYKGKISYPTLMELKQKEAGKLVLVTAINPTPAGEGKSTVTIGLADSLNAAGHQTMIALREPSLGPVMGLKGGAAGGGYAQVLPMEDINLHFTGDMHALTSAHNTLSALIDNHIHQGNALDLDPSRIAWKRVLDINDRSLRQIVTGLGGPINGQPREDGFDITVASEMMAILCLARDLQDLQERLANILIGYNRADQPLFVKDLEVQGALTLLLKDALKPNLVQTIYGTPALVHGGPFANIAHGCNSVLATETALSLADITVTEAGFGADLGAEKFLDIKVPHLRKAPDAIVLVATIRALKMHGGISKADLAQEDLGTLEAGFANLSHHVNSLATTGRPVIVALNRFAGDSPAELTLLQELCQAAAIPVALTEVWEKGPQGGQELVKTLLPYLAEEKDFTPYYQVEDQFLTKLEKLAQKAYGAQGVDLAPKAAKQLNHFQNQGWDQLPICMAKTPYSLSDNPSLGGRPQNFRITIREFQLRHGAGFIVALAGNVLTMPGLPKEPAAFHMGLDADGQVFGLF</sequence>
<comment type="caution">
    <text evidence="9">The sequence shown here is derived from an EMBL/GenBank/DDBJ whole genome shotgun (WGS) entry which is preliminary data.</text>
</comment>
<evidence type="ECO:0000256" key="1">
    <source>
        <dbReference type="ARBA" id="ARBA00004777"/>
    </source>
</evidence>
<dbReference type="InterPro" id="IPR020628">
    <property type="entry name" value="Formate_THF_ligase_CS"/>
</dbReference>
<dbReference type="NCBIfam" id="NF010030">
    <property type="entry name" value="PRK13505.1"/>
    <property type="match status" value="1"/>
</dbReference>
<evidence type="ECO:0000256" key="2">
    <source>
        <dbReference type="ARBA" id="ARBA00022563"/>
    </source>
</evidence>
<dbReference type="HAMAP" id="MF_01543">
    <property type="entry name" value="FTHFS"/>
    <property type="match status" value="1"/>
</dbReference>
<protein>
    <recommendedName>
        <fullName evidence="8">Formate--tetrahydrofolate ligase</fullName>
        <ecNumber evidence="8">6.3.4.3</ecNumber>
    </recommendedName>
    <alternativeName>
        <fullName evidence="8">Formyltetrahydrofolate synthetase</fullName>
        <shortName evidence="8">FHS</shortName>
        <shortName evidence="8">FTHFS</shortName>
    </alternativeName>
</protein>
<dbReference type="Gene3D" id="3.40.50.300">
    <property type="entry name" value="P-loop containing nucleotide triphosphate hydrolases"/>
    <property type="match status" value="1"/>
</dbReference>
<dbReference type="CDD" id="cd00477">
    <property type="entry name" value="FTHFS"/>
    <property type="match status" value="1"/>
</dbReference>
<accession>A0A7Z0LDJ4</accession>
<evidence type="ECO:0000256" key="4">
    <source>
        <dbReference type="ARBA" id="ARBA00022741"/>
    </source>
</evidence>
<comment type="catalytic activity">
    <reaction evidence="6 8">
        <text>(6S)-5,6,7,8-tetrahydrofolate + formate + ATP = (6R)-10-formyltetrahydrofolate + ADP + phosphate</text>
        <dbReference type="Rhea" id="RHEA:20221"/>
        <dbReference type="ChEBI" id="CHEBI:15740"/>
        <dbReference type="ChEBI" id="CHEBI:30616"/>
        <dbReference type="ChEBI" id="CHEBI:43474"/>
        <dbReference type="ChEBI" id="CHEBI:57453"/>
        <dbReference type="ChEBI" id="CHEBI:195366"/>
        <dbReference type="ChEBI" id="CHEBI:456216"/>
        <dbReference type="EC" id="6.3.4.3"/>
    </reaction>
</comment>
<evidence type="ECO:0000256" key="7">
    <source>
        <dbReference type="ARBA" id="ARBA00061363"/>
    </source>
</evidence>
<dbReference type="Pfam" id="PF01268">
    <property type="entry name" value="FTHFS"/>
    <property type="match status" value="1"/>
</dbReference>
<reference evidence="9 10" key="1">
    <citation type="submission" date="2020-07" db="EMBL/GenBank/DDBJ databases">
        <title>MOT database genomes.</title>
        <authorList>
            <person name="Joseph S."/>
            <person name="Aduse-Opoku J."/>
            <person name="Hashim A."/>
            <person name="Wade W."/>
            <person name="Curtis M."/>
        </authorList>
    </citation>
    <scope>NUCLEOTIDE SEQUENCE [LARGE SCALE GENOMIC DNA]</scope>
    <source>
        <strain evidence="9 10">CCW311</strain>
    </source>
</reference>
<name>A0A7Z0LDJ4_9STRE</name>
<dbReference type="InterPro" id="IPR027417">
    <property type="entry name" value="P-loop_NTPase"/>
</dbReference>
<dbReference type="PROSITE" id="PS00722">
    <property type="entry name" value="FTHFS_2"/>
    <property type="match status" value="1"/>
</dbReference>
<evidence type="ECO:0000256" key="5">
    <source>
        <dbReference type="ARBA" id="ARBA00022840"/>
    </source>
</evidence>
<keyword evidence="5 8" id="KW-0067">ATP-binding</keyword>
<dbReference type="GO" id="GO:0004329">
    <property type="term" value="F:formate-tetrahydrofolate ligase activity"/>
    <property type="evidence" value="ECO:0007669"/>
    <property type="project" value="UniProtKB-UniRule"/>
</dbReference>
<dbReference type="Gene3D" id="3.30.1510.10">
    <property type="entry name" value="Domain 2, N(10)-formyltetrahydrofolate synthetase"/>
    <property type="match status" value="1"/>
</dbReference>
<feature type="binding site" evidence="8">
    <location>
        <begin position="65"/>
        <end position="72"/>
    </location>
    <ligand>
        <name>ATP</name>
        <dbReference type="ChEBI" id="CHEBI:30616"/>
    </ligand>
</feature>
<dbReference type="Gene3D" id="3.10.410.10">
    <property type="entry name" value="Formyltetrahydrofolate synthetase, domain 3"/>
    <property type="match status" value="1"/>
</dbReference>